<gene>
    <name evidence="1" type="ORF">BECKTC1821E_GA0114239_105413</name>
</gene>
<sequence>MGPEMSKIIELIDEIDRCVMENDVAFAPEKLRRELASMETRHGRDLTMTALCQAYVIADRRRQAAEAKTMRHDS</sequence>
<accession>A0A450YW25</accession>
<dbReference type="EMBL" id="CAADFT010000054">
    <property type="protein sequence ID" value="VFK45771.1"/>
    <property type="molecule type" value="Genomic_DNA"/>
</dbReference>
<name>A0A450YW25_9GAMM</name>
<reference evidence="1" key="1">
    <citation type="submission" date="2019-02" db="EMBL/GenBank/DDBJ databases">
        <authorList>
            <person name="Gruber-Vodicka R. H."/>
            <person name="Seah K. B. B."/>
        </authorList>
    </citation>
    <scope>NUCLEOTIDE SEQUENCE</scope>
    <source>
        <strain evidence="1">BECK_BZ125</strain>
    </source>
</reference>
<organism evidence="1">
    <name type="scientific">Candidatus Kentrum sp. TC</name>
    <dbReference type="NCBI Taxonomy" id="2126339"/>
    <lineage>
        <taxon>Bacteria</taxon>
        <taxon>Pseudomonadati</taxon>
        <taxon>Pseudomonadota</taxon>
        <taxon>Gammaproteobacteria</taxon>
        <taxon>Candidatus Kentrum</taxon>
    </lineage>
</organism>
<evidence type="ECO:0000313" key="1">
    <source>
        <dbReference type="EMBL" id="VFK45771.1"/>
    </source>
</evidence>
<proteinExistence type="predicted"/>
<dbReference type="AlphaFoldDB" id="A0A450YW25"/>
<protein>
    <submittedName>
        <fullName evidence="1">Uncharacterized protein</fullName>
    </submittedName>
</protein>